<dbReference type="AlphaFoldDB" id="A0A803PUY2"/>
<reference evidence="1" key="2">
    <citation type="submission" date="2021-03" db="UniProtKB">
        <authorList>
            <consortium name="EnsemblPlants"/>
        </authorList>
    </citation>
    <scope>IDENTIFICATION</scope>
</reference>
<dbReference type="EnsemblPlants" id="evm.model.06.1539">
    <property type="protein sequence ID" value="cds.evm.model.06.1539"/>
    <property type="gene ID" value="evm.TU.06.1539"/>
</dbReference>
<accession>A0A803PUY2</accession>
<dbReference type="Proteomes" id="UP000596661">
    <property type="component" value="Chromosome 6"/>
</dbReference>
<protein>
    <recommendedName>
        <fullName evidence="3">Reverse transcriptase</fullName>
    </recommendedName>
</protein>
<keyword evidence="2" id="KW-1185">Reference proteome</keyword>
<dbReference type="PANTHER" id="PTHR33116">
    <property type="entry name" value="REVERSE TRANSCRIPTASE ZINC-BINDING DOMAIN-CONTAINING PROTEIN-RELATED-RELATED"/>
    <property type="match status" value="1"/>
</dbReference>
<dbReference type="PANTHER" id="PTHR33116:SF86">
    <property type="entry name" value="REVERSE TRANSCRIPTASE DOMAIN-CONTAINING PROTEIN"/>
    <property type="match status" value="1"/>
</dbReference>
<dbReference type="Gramene" id="evm.model.06.1539">
    <property type="protein sequence ID" value="cds.evm.model.06.1539"/>
    <property type="gene ID" value="evm.TU.06.1539"/>
</dbReference>
<dbReference type="EMBL" id="UZAU01000614">
    <property type="status" value="NOT_ANNOTATED_CDS"/>
    <property type="molecule type" value="Genomic_DNA"/>
</dbReference>
<organism evidence="1 2">
    <name type="scientific">Cannabis sativa</name>
    <name type="common">Hemp</name>
    <name type="synonym">Marijuana</name>
    <dbReference type="NCBI Taxonomy" id="3483"/>
    <lineage>
        <taxon>Eukaryota</taxon>
        <taxon>Viridiplantae</taxon>
        <taxon>Streptophyta</taxon>
        <taxon>Embryophyta</taxon>
        <taxon>Tracheophyta</taxon>
        <taxon>Spermatophyta</taxon>
        <taxon>Magnoliopsida</taxon>
        <taxon>eudicotyledons</taxon>
        <taxon>Gunneridae</taxon>
        <taxon>Pentapetalae</taxon>
        <taxon>rosids</taxon>
        <taxon>fabids</taxon>
        <taxon>Rosales</taxon>
        <taxon>Cannabaceae</taxon>
        <taxon>Cannabis</taxon>
    </lineage>
</organism>
<sequence>MNTPNMSKTYDRVEWGYLQAVLRKMGIDERIVSLLMVARGAPMVSHIFFADDSYIFCKANEREATNVLTLLNVFEQASGQKINFDKSSIFFSPNTDVHTHDAICGDLGIHEADDHRTYLGLPNIIGRDKL</sequence>
<evidence type="ECO:0000313" key="1">
    <source>
        <dbReference type="EnsemblPlants" id="cds.evm.model.06.1539"/>
    </source>
</evidence>
<reference evidence="1" key="1">
    <citation type="submission" date="2018-11" db="EMBL/GenBank/DDBJ databases">
        <authorList>
            <person name="Grassa J C."/>
        </authorList>
    </citation>
    <scope>NUCLEOTIDE SEQUENCE [LARGE SCALE GENOMIC DNA]</scope>
</reference>
<name>A0A803PUY2_CANSA</name>
<evidence type="ECO:0000313" key="2">
    <source>
        <dbReference type="Proteomes" id="UP000596661"/>
    </source>
</evidence>
<proteinExistence type="predicted"/>
<evidence type="ECO:0008006" key="3">
    <source>
        <dbReference type="Google" id="ProtNLM"/>
    </source>
</evidence>
<dbReference type="OMA" id="HTHDAIC"/>